<evidence type="ECO:0000256" key="1">
    <source>
        <dbReference type="SAM" id="Phobius"/>
    </source>
</evidence>
<evidence type="ECO:0000313" key="2">
    <source>
        <dbReference type="EMBL" id="GAA11189.1"/>
    </source>
</evidence>
<accession>F9VRF0</accession>
<evidence type="ECO:0000313" key="3">
    <source>
        <dbReference type="Proteomes" id="UP000003558"/>
    </source>
</evidence>
<keyword evidence="1" id="KW-1133">Transmembrane helix</keyword>
<comment type="caution">
    <text evidence="2">The sequence shown here is derived from an EMBL/GenBank/DDBJ whole genome shotgun (WGS) entry which is preliminary data.</text>
</comment>
<organism evidence="2 3">
    <name type="scientific">Gordonia alkanivorans NBRC 16433</name>
    <dbReference type="NCBI Taxonomy" id="1027371"/>
    <lineage>
        <taxon>Bacteria</taxon>
        <taxon>Bacillati</taxon>
        <taxon>Actinomycetota</taxon>
        <taxon>Actinomycetes</taxon>
        <taxon>Mycobacteriales</taxon>
        <taxon>Gordoniaceae</taxon>
        <taxon>Gordonia</taxon>
    </lineage>
</organism>
<reference evidence="2 3" key="1">
    <citation type="submission" date="2011-05" db="EMBL/GenBank/DDBJ databases">
        <title>Whole genome shotgun sequence of Gordonia alkanivorans NBRC 16433.</title>
        <authorList>
            <person name="Hosoyama A."/>
            <person name="Nakamura S."/>
            <person name="Takarada H."/>
            <person name="Tsuchikane K."/>
            <person name="Yamazaki S."/>
            <person name="Fujita N."/>
        </authorList>
    </citation>
    <scope>NUCLEOTIDE SEQUENCE [LARGE SCALE GENOMIC DNA]</scope>
    <source>
        <strain evidence="2 3">NBRC 16433</strain>
    </source>
</reference>
<feature type="transmembrane region" description="Helical" evidence="1">
    <location>
        <begin position="142"/>
        <end position="161"/>
    </location>
</feature>
<feature type="transmembrane region" description="Helical" evidence="1">
    <location>
        <begin position="197"/>
        <end position="215"/>
    </location>
</feature>
<protein>
    <submittedName>
        <fullName evidence="2">Uncharacterized protein</fullName>
    </submittedName>
</protein>
<name>F9VRF0_9ACTN</name>
<gene>
    <name evidence="2" type="ORF">GOALK_024_00050</name>
</gene>
<keyword evidence="1" id="KW-0472">Membrane</keyword>
<sequence length="237" mass="26226">MANPFSTSRYIAFAAIIVAFLAVFRADTARRKLALAVGAIVGILYIYPLATWFKRDSVRGRERDSFADMFLTVDFDGFQQIVNTMVHVRESGIGFGSHVLAALLFFVPRRFWEGKAEPASLEVAASRGYSFENLSMPIWSELYLDLGIVGVIIGLFAYGYFSSRLDIHYSCSPNSLMGELCVIVAGCQFGLLRGPLGAQIVFLGAAVVLGVLVFGRNPFGIDKIRERYSRVESHDSR</sequence>
<dbReference type="EMBL" id="BACI01000024">
    <property type="protein sequence ID" value="GAA11189.1"/>
    <property type="molecule type" value="Genomic_DNA"/>
</dbReference>
<dbReference type="eggNOG" id="ENOG502ZBP5">
    <property type="taxonomic scope" value="Bacteria"/>
</dbReference>
<proteinExistence type="predicted"/>
<dbReference type="Proteomes" id="UP000003558">
    <property type="component" value="Unassembled WGS sequence"/>
</dbReference>
<dbReference type="AlphaFoldDB" id="F9VRF0"/>
<feature type="transmembrane region" description="Helical" evidence="1">
    <location>
        <begin position="35"/>
        <end position="53"/>
    </location>
</feature>
<keyword evidence="1" id="KW-0812">Transmembrane</keyword>